<organism evidence="1">
    <name type="scientific">Arundo donax</name>
    <name type="common">Giant reed</name>
    <name type="synonym">Donax arundinaceus</name>
    <dbReference type="NCBI Taxonomy" id="35708"/>
    <lineage>
        <taxon>Eukaryota</taxon>
        <taxon>Viridiplantae</taxon>
        <taxon>Streptophyta</taxon>
        <taxon>Embryophyta</taxon>
        <taxon>Tracheophyta</taxon>
        <taxon>Spermatophyta</taxon>
        <taxon>Magnoliopsida</taxon>
        <taxon>Liliopsida</taxon>
        <taxon>Poales</taxon>
        <taxon>Poaceae</taxon>
        <taxon>PACMAD clade</taxon>
        <taxon>Arundinoideae</taxon>
        <taxon>Arundineae</taxon>
        <taxon>Arundo</taxon>
    </lineage>
</organism>
<sequence>MTSMSACQSPIPYCTSVASFMNIFCRSFENKL</sequence>
<dbReference type="AlphaFoldDB" id="A0A0A9AM61"/>
<accession>A0A0A9AM61</accession>
<reference evidence="1" key="1">
    <citation type="submission" date="2014-09" db="EMBL/GenBank/DDBJ databases">
        <authorList>
            <person name="Magalhaes I.L.F."/>
            <person name="Oliveira U."/>
            <person name="Santos F.R."/>
            <person name="Vidigal T.H.D.A."/>
            <person name="Brescovit A.D."/>
            <person name="Santos A.J."/>
        </authorList>
    </citation>
    <scope>NUCLEOTIDE SEQUENCE</scope>
    <source>
        <tissue evidence="1">Shoot tissue taken approximately 20 cm above the soil surface</tissue>
    </source>
</reference>
<protein>
    <submittedName>
        <fullName evidence="1">Uncharacterized protein</fullName>
    </submittedName>
</protein>
<evidence type="ECO:0000313" key="1">
    <source>
        <dbReference type="EMBL" id="JAD52226.1"/>
    </source>
</evidence>
<dbReference type="EMBL" id="GBRH01245669">
    <property type="protein sequence ID" value="JAD52226.1"/>
    <property type="molecule type" value="Transcribed_RNA"/>
</dbReference>
<reference evidence="1" key="2">
    <citation type="journal article" date="2015" name="Data Brief">
        <title>Shoot transcriptome of the giant reed, Arundo donax.</title>
        <authorList>
            <person name="Barrero R.A."/>
            <person name="Guerrero F.D."/>
            <person name="Moolhuijzen P."/>
            <person name="Goolsby J.A."/>
            <person name="Tidwell J."/>
            <person name="Bellgard S.E."/>
            <person name="Bellgard M.I."/>
        </authorList>
    </citation>
    <scope>NUCLEOTIDE SEQUENCE</scope>
    <source>
        <tissue evidence="1">Shoot tissue taken approximately 20 cm above the soil surface</tissue>
    </source>
</reference>
<name>A0A0A9AM61_ARUDO</name>
<proteinExistence type="predicted"/>